<feature type="region of interest" description="Disordered" evidence="2">
    <location>
        <begin position="531"/>
        <end position="553"/>
    </location>
</feature>
<proteinExistence type="predicted"/>
<gene>
    <name evidence="3" type="ORF">HH308_11535</name>
</gene>
<keyword evidence="4" id="KW-1185">Reference proteome</keyword>
<name>A0A848KZL5_9ACTN</name>
<evidence type="ECO:0000256" key="1">
    <source>
        <dbReference type="SAM" id="Coils"/>
    </source>
</evidence>
<dbReference type="Pfam" id="PF13558">
    <property type="entry name" value="SbcC_Walker_B"/>
    <property type="match status" value="1"/>
</dbReference>
<dbReference type="EMBL" id="JABBNB010000010">
    <property type="protein sequence ID" value="NMO01843.1"/>
    <property type="molecule type" value="Genomic_DNA"/>
</dbReference>
<dbReference type="Proteomes" id="UP000550729">
    <property type="component" value="Unassembled WGS sequence"/>
</dbReference>
<reference evidence="3 4" key="1">
    <citation type="submission" date="2020-04" db="EMBL/GenBank/DDBJ databases">
        <title>Gordonia sp. nov. TBRC 11910.</title>
        <authorList>
            <person name="Suriyachadkun C."/>
        </authorList>
    </citation>
    <scope>NUCLEOTIDE SEQUENCE [LARGE SCALE GENOMIC DNA]</scope>
    <source>
        <strain evidence="3 4">TBRC 11910</strain>
    </source>
</reference>
<sequence>MTGQAHSTPQPGTLPTPVLNRWQPLRLGLVDLFYYDDEQFWFHDGRLLLRGNNGTGKSKVLALTLPFLLDGSLVSRRVEPDADPKKRMDWNLLLGGAHPNPERTGYTWAEFGRIDEDGVEQFVTIGIGLKAASGRGIVKHWFFVTSRRIGDLSLVDENRSVLSLERLRDELVSGGSGQVFTKQESYRRVVDETMFNLGPDRYAALIDLLIQLRQPQLSKRPDEKALSAALTEALAPPDQALIADVAESFRSLDEERAGIATARQTLSAAEAFLRHYRVYASIASRRTTTAVREKNSEYERVGRDLIEAEAQRTEATATCARLDSAHTVAEDRQRALRGQEQALRTSPEMKDAESLDQASRAAVDAEQRSAKALEQAQESAGRADRYLTQQAEAQQLHEERADAVDRAEHAALASANAAGLAVEHPTIARDENAAERQLRRRREQASHVRGLLRDADSAATAVVQLRTELDRAEADAARRAETLHAEHAAVESVIHGYRDALRAVVAELKLINIDSDVDEFVEHGRAWAESLDGESPARTELDRAASTATERATRDLSEADADIARLTALHAELVKQIEHLEAGHDVEPAATPGRDPAARVDRPGAPLWRVVDFATDLDDDARARTEAALTSAGLLDAWIFPDGTVETSGDVVLGPAGPVASPSARTLLAAAAGPDDDVTEDAVSAVLDRIGRGVDAGAAIWIDDTGRWGAGPARGQWSKPTAEFVGAGAREERRRSQVAELQRQVRDVDLESEAARARVAQARRTITDIAGERDRYPTAIEHDVRAAHGRVAAATREVEVARTRLTEVREQWVSASALAEESLTLLREQADELSVPTTASEIDALEAAINAYDIHLVKVRSAATLEAAAHDDLVHAAERAVDAAEIRERHDFEYRVANGLAVSLRAKYDELFATVGASVAELQERLKTLAEQLREVADDLAELMREQMAAATSLGTSEQRVIDLTERREQAAQVRAAAIEALHHFIETGLLRVALPDLDVDSDIGGGTVSAAVGLARRVDAELSRFDDGDDGWAKAQQRVSTAWTELTTQMSRHGHIASMEQRGEVNVARVRYLQEDIDVDLLAVRLSSDVADRERLLSAREREILENSLVNEAAAHLHELLRTAQEQIDTMNRELAQRKTSTGMQLRVLWRERGDGPPGLIEARKILDRSDAMWTADDRSAVGDFLQAQIAEVREADPTGGWQEHLARALDYRQWHRFAIERNQNGNWKSASGPASGGERALVVSIPLFAAASAHYNSAGQTAPRLILLDEAFAGVDDDSRAKSLGLLATFDLDVVMTSEREWGCYPQVPGLSIAQLSRVEGIDAVGVTRWRWDGSQRRRIAEVDDAARAGRRAQAASPDESTLFD</sequence>
<dbReference type="SUPFAM" id="SSF52540">
    <property type="entry name" value="P-loop containing nucleoside triphosphate hydrolases"/>
    <property type="match status" value="1"/>
</dbReference>
<keyword evidence="1" id="KW-0175">Coiled coil</keyword>
<dbReference type="RefSeq" id="WP_170194352.1">
    <property type="nucleotide sequence ID" value="NZ_JABBNB010000010.1"/>
</dbReference>
<protein>
    <submittedName>
        <fullName evidence="3">TIGR02680 family protein</fullName>
    </submittedName>
</protein>
<dbReference type="InterPro" id="IPR013496">
    <property type="entry name" value="CHP02680"/>
</dbReference>
<accession>A0A848KZL5</accession>
<dbReference type="Gene3D" id="3.40.50.300">
    <property type="entry name" value="P-loop containing nucleotide triphosphate hydrolases"/>
    <property type="match status" value="1"/>
</dbReference>
<dbReference type="NCBIfam" id="TIGR02680">
    <property type="entry name" value="TIGR02680 family protein"/>
    <property type="match status" value="1"/>
</dbReference>
<comment type="caution">
    <text evidence="3">The sequence shown here is derived from an EMBL/GenBank/DDBJ whole genome shotgun (WGS) entry which is preliminary data.</text>
</comment>
<dbReference type="InterPro" id="IPR027417">
    <property type="entry name" value="P-loop_NTPase"/>
</dbReference>
<feature type="region of interest" description="Disordered" evidence="2">
    <location>
        <begin position="333"/>
        <end position="384"/>
    </location>
</feature>
<feature type="coiled-coil region" evidence="1">
    <location>
        <begin position="1115"/>
        <end position="1142"/>
    </location>
</feature>
<organism evidence="3 4">
    <name type="scientific">Gordonia asplenii</name>
    <dbReference type="NCBI Taxonomy" id="2725283"/>
    <lineage>
        <taxon>Bacteria</taxon>
        <taxon>Bacillati</taxon>
        <taxon>Actinomycetota</taxon>
        <taxon>Actinomycetes</taxon>
        <taxon>Mycobacteriales</taxon>
        <taxon>Gordoniaceae</taxon>
        <taxon>Gordonia</taxon>
    </lineage>
</organism>
<evidence type="ECO:0000256" key="2">
    <source>
        <dbReference type="SAM" id="MobiDB-lite"/>
    </source>
</evidence>
<evidence type="ECO:0000313" key="3">
    <source>
        <dbReference type="EMBL" id="NMO01843.1"/>
    </source>
</evidence>
<feature type="coiled-coil region" evidence="1">
    <location>
        <begin position="919"/>
        <end position="950"/>
    </location>
</feature>
<evidence type="ECO:0000313" key="4">
    <source>
        <dbReference type="Proteomes" id="UP000550729"/>
    </source>
</evidence>